<protein>
    <recommendedName>
        <fullName evidence="3">Clr5 domain-containing protein</fullName>
    </recommendedName>
</protein>
<dbReference type="RefSeq" id="XP_007712170.1">
    <property type="nucleotide sequence ID" value="XM_007713980.1"/>
</dbReference>
<evidence type="ECO:0008006" key="3">
    <source>
        <dbReference type="Google" id="ProtNLM"/>
    </source>
</evidence>
<dbReference type="AlphaFoldDB" id="W6Y6M9"/>
<dbReference type="KEGG" id="bze:COCCADRAFT_36660"/>
<name>W6Y6M9_COCC2</name>
<dbReference type="STRING" id="930089.W6Y6M9"/>
<dbReference type="Proteomes" id="UP000053841">
    <property type="component" value="Unassembled WGS sequence"/>
</dbReference>
<dbReference type="OrthoDB" id="2922289at2759"/>
<gene>
    <name evidence="1" type="ORF">COCCADRAFT_36660</name>
</gene>
<sequence length="786" mass="90125">MADFALLPQLEENVCVSPSLVTAIAKHASSLSESICKDYDELNKIVIRHEATIRKRWLKKTQAQRRDVMLRAWPNMAETHRPDYTEVNGYLKYTKLSNNLRKSSQIWPFINLEDLTKPKSLLIFLNARARNVPFMFTLTEEAFSPLAVMSMCSYEPKLEQYSLQISSETTPTLYVRMQSVDKAEGPDIPSENASTECPRRGIYHLFIQHKIIGFLAACSKLILHDMDQDMLYCSAIQEEPPSSELDLPNDLGFTNFADTLMVAPYRNRGSVEFLRLRAYFDALCTNAKDHILALREDPSYFADAFKDICEHSAELIRDLDGHIDPRVDSKCFLMCNAAKMVTNAYSMFFSWGELYRITDLLSKTSMQDQGADFASLMAEFNCSVRRVSKRVYRILACASMSPNVRKFYFRTNRHIVMKLWDIWSLEEFQLMSSFECFNMGGDCEDVKDEALYLLLDHVTTIMREKKAARDLVSPRVSELFAQMSVMGECAMQLMVWRDTPQGSTFDMDTPHSHAHYADFYDWLDHLSHDYMPVHVVNPFRGKLDYPSHKARNPKTVKAMRDAEKNLDKFWEYVDKSYETKTGISQHEVIRKCIAEGGPMQRTPAWEDHVKAKSIQPEQLESIYQLFSEVSHNRDAQITGAFDKLAVGEKVKPKTKGSLESVIVDVPPTHMVGTADEGSVPQVLRLDKRALKAMKTLFHVPQSDHDDLPKGVKWHEFKRAMAHIGFAVEKLQGSAWQFTPGESLHVRRAIQFHEPHPVSDITYIMAKRFGRRLERVYGSNGASFRPA</sequence>
<proteinExistence type="predicted"/>
<dbReference type="PANTHER" id="PTHR40788:SF2">
    <property type="entry name" value="CLR5 DOMAIN-CONTAINING PROTEIN"/>
    <property type="match status" value="1"/>
</dbReference>
<dbReference type="GeneID" id="19148339"/>
<evidence type="ECO:0000313" key="1">
    <source>
        <dbReference type="EMBL" id="EUC33543.1"/>
    </source>
</evidence>
<evidence type="ECO:0000313" key="2">
    <source>
        <dbReference type="Proteomes" id="UP000053841"/>
    </source>
</evidence>
<reference evidence="1 2" key="1">
    <citation type="journal article" date="2013" name="PLoS Genet.">
        <title>Comparative genome structure, secondary metabolite, and effector coding capacity across Cochliobolus pathogens.</title>
        <authorList>
            <person name="Condon B.J."/>
            <person name="Leng Y."/>
            <person name="Wu D."/>
            <person name="Bushley K.E."/>
            <person name="Ohm R.A."/>
            <person name="Otillar R."/>
            <person name="Martin J."/>
            <person name="Schackwitz W."/>
            <person name="Grimwood J."/>
            <person name="MohdZainudin N."/>
            <person name="Xue C."/>
            <person name="Wang R."/>
            <person name="Manning V.A."/>
            <person name="Dhillon B."/>
            <person name="Tu Z.J."/>
            <person name="Steffenson B.J."/>
            <person name="Salamov A."/>
            <person name="Sun H."/>
            <person name="Lowry S."/>
            <person name="LaButti K."/>
            <person name="Han J."/>
            <person name="Copeland A."/>
            <person name="Lindquist E."/>
            <person name="Barry K."/>
            <person name="Schmutz J."/>
            <person name="Baker S.E."/>
            <person name="Ciuffetti L.M."/>
            <person name="Grigoriev I.V."/>
            <person name="Zhong S."/>
            <person name="Turgeon B.G."/>
        </authorList>
    </citation>
    <scope>NUCLEOTIDE SEQUENCE [LARGE SCALE GENOMIC DNA]</scope>
    <source>
        <strain evidence="1 2">26-R-13</strain>
    </source>
</reference>
<keyword evidence="2" id="KW-1185">Reference proteome</keyword>
<dbReference type="EMBL" id="KI964608">
    <property type="protein sequence ID" value="EUC33543.1"/>
    <property type="molecule type" value="Genomic_DNA"/>
</dbReference>
<dbReference type="HOGENOM" id="CLU_019062_0_0_1"/>
<dbReference type="PANTHER" id="PTHR40788">
    <property type="entry name" value="CLR5 DOMAIN-CONTAINING PROTEIN-RELATED"/>
    <property type="match status" value="1"/>
</dbReference>
<dbReference type="eggNOG" id="ENOG502QUCG">
    <property type="taxonomic scope" value="Eukaryota"/>
</dbReference>
<organism evidence="1 2">
    <name type="scientific">Cochliobolus carbonum (strain 26-R-13)</name>
    <name type="common">Maize leaf spot fungus</name>
    <name type="synonym">Bipolaris zeicola</name>
    <dbReference type="NCBI Taxonomy" id="930089"/>
    <lineage>
        <taxon>Eukaryota</taxon>
        <taxon>Fungi</taxon>
        <taxon>Dikarya</taxon>
        <taxon>Ascomycota</taxon>
        <taxon>Pezizomycotina</taxon>
        <taxon>Dothideomycetes</taxon>
        <taxon>Pleosporomycetidae</taxon>
        <taxon>Pleosporales</taxon>
        <taxon>Pleosporineae</taxon>
        <taxon>Pleosporaceae</taxon>
        <taxon>Bipolaris</taxon>
    </lineage>
</organism>
<accession>W6Y6M9</accession>